<reference evidence="4" key="1">
    <citation type="journal article" date="2023" name="Mol. Biol. Evol.">
        <title>Third-Generation Sequencing Reveals the Adaptive Role of the Epigenome in Three Deep-Sea Polychaetes.</title>
        <authorList>
            <person name="Perez M."/>
            <person name="Aroh O."/>
            <person name="Sun Y."/>
            <person name="Lan Y."/>
            <person name="Juniper S.K."/>
            <person name="Young C.R."/>
            <person name="Angers B."/>
            <person name="Qian P.Y."/>
        </authorList>
    </citation>
    <scope>NUCLEOTIDE SEQUENCE</scope>
    <source>
        <strain evidence="4">R07B-5</strain>
    </source>
</reference>
<evidence type="ECO:0000313" key="4">
    <source>
        <dbReference type="EMBL" id="KAK2173289.1"/>
    </source>
</evidence>
<evidence type="ECO:0000313" key="5">
    <source>
        <dbReference type="Proteomes" id="UP001209878"/>
    </source>
</evidence>
<dbReference type="InterPro" id="IPR029071">
    <property type="entry name" value="Ubiquitin-like_domsf"/>
</dbReference>
<dbReference type="InterPro" id="IPR000159">
    <property type="entry name" value="RA_dom"/>
</dbReference>
<dbReference type="PANTHER" id="PTHR22738:SF10">
    <property type="entry name" value="RAS ASSOCIATION DOMAIN-CONTAINING PROTEIN 1 HOMOLOG"/>
    <property type="match status" value="1"/>
</dbReference>
<feature type="compositionally biased region" description="Low complexity" evidence="1">
    <location>
        <begin position="95"/>
        <end position="105"/>
    </location>
</feature>
<protein>
    <submittedName>
        <fullName evidence="4">Uncharacterized protein</fullName>
    </submittedName>
</protein>
<feature type="domain" description="SARAH" evidence="3">
    <location>
        <begin position="438"/>
        <end position="485"/>
    </location>
</feature>
<dbReference type="PANTHER" id="PTHR22738">
    <property type="entry name" value="RASSF"/>
    <property type="match status" value="1"/>
</dbReference>
<feature type="domain" description="Ras-associating" evidence="2">
    <location>
        <begin position="345"/>
        <end position="436"/>
    </location>
</feature>
<proteinExistence type="predicted"/>
<dbReference type="SUPFAM" id="SSF54236">
    <property type="entry name" value="Ubiquitin-like"/>
    <property type="match status" value="1"/>
</dbReference>
<feature type="compositionally biased region" description="Polar residues" evidence="1">
    <location>
        <begin position="50"/>
        <end position="64"/>
    </location>
</feature>
<feature type="compositionally biased region" description="Basic and acidic residues" evidence="1">
    <location>
        <begin position="106"/>
        <end position="118"/>
    </location>
</feature>
<dbReference type="Proteomes" id="UP001209878">
    <property type="component" value="Unassembled WGS sequence"/>
</dbReference>
<dbReference type="Gene3D" id="3.10.20.90">
    <property type="entry name" value="Phosphatidylinositol 3-kinase Catalytic Subunit, Chain A, domain 1"/>
    <property type="match status" value="1"/>
</dbReference>
<keyword evidence="5" id="KW-1185">Reference proteome</keyword>
<dbReference type="PROSITE" id="PS50951">
    <property type="entry name" value="SARAH"/>
    <property type="match status" value="1"/>
</dbReference>
<comment type="caution">
    <text evidence="4">The sequence shown here is derived from an EMBL/GenBank/DDBJ whole genome shotgun (WGS) entry which is preliminary data.</text>
</comment>
<evidence type="ECO:0000256" key="1">
    <source>
        <dbReference type="SAM" id="MobiDB-lite"/>
    </source>
</evidence>
<dbReference type="InterPro" id="IPR011524">
    <property type="entry name" value="SARAH_dom"/>
</dbReference>
<dbReference type="CDD" id="cd21885">
    <property type="entry name" value="SARAH_RASSF1-like"/>
    <property type="match status" value="1"/>
</dbReference>
<gene>
    <name evidence="4" type="ORF">NP493_885g00002</name>
</gene>
<evidence type="ECO:0000259" key="3">
    <source>
        <dbReference type="PROSITE" id="PS50951"/>
    </source>
</evidence>
<accession>A0AAD9NN68</accession>
<evidence type="ECO:0000259" key="2">
    <source>
        <dbReference type="PROSITE" id="PS50200"/>
    </source>
</evidence>
<dbReference type="Pfam" id="PF00788">
    <property type="entry name" value="RA"/>
    <property type="match status" value="1"/>
</dbReference>
<dbReference type="Gene3D" id="1.20.5.110">
    <property type="match status" value="1"/>
</dbReference>
<dbReference type="InterPro" id="IPR033614">
    <property type="entry name" value="RASSF1-6"/>
</dbReference>
<dbReference type="CDD" id="cd01778">
    <property type="entry name" value="RA_RASSF1_like"/>
    <property type="match status" value="1"/>
</dbReference>
<dbReference type="Pfam" id="PF16517">
    <property type="entry name" value="Nore1-SARAH"/>
    <property type="match status" value="1"/>
</dbReference>
<dbReference type="GO" id="GO:0007165">
    <property type="term" value="P:signal transduction"/>
    <property type="evidence" value="ECO:0007669"/>
    <property type="project" value="InterPro"/>
</dbReference>
<dbReference type="AlphaFoldDB" id="A0AAD9NN68"/>
<name>A0AAD9NN68_RIDPI</name>
<dbReference type="PROSITE" id="PS50200">
    <property type="entry name" value="RA"/>
    <property type="match status" value="1"/>
</dbReference>
<organism evidence="4 5">
    <name type="scientific">Ridgeia piscesae</name>
    <name type="common">Tubeworm</name>
    <dbReference type="NCBI Taxonomy" id="27915"/>
    <lineage>
        <taxon>Eukaryota</taxon>
        <taxon>Metazoa</taxon>
        <taxon>Spiralia</taxon>
        <taxon>Lophotrochozoa</taxon>
        <taxon>Annelida</taxon>
        <taxon>Polychaeta</taxon>
        <taxon>Sedentaria</taxon>
        <taxon>Canalipalpata</taxon>
        <taxon>Sabellida</taxon>
        <taxon>Siboglinidae</taxon>
        <taxon>Ridgeia</taxon>
    </lineage>
</organism>
<dbReference type="SMART" id="SM00314">
    <property type="entry name" value="RA"/>
    <property type="match status" value="1"/>
</dbReference>
<feature type="region of interest" description="Disordered" evidence="1">
    <location>
        <begin position="50"/>
        <end position="125"/>
    </location>
</feature>
<dbReference type="EMBL" id="JAODUO010000886">
    <property type="protein sequence ID" value="KAK2173289.1"/>
    <property type="molecule type" value="Genomic_DNA"/>
</dbReference>
<sequence>MDEFDRVFSELLFSPKSRTSASLSQDSRWASFDRVVEEFENEATDLRVNSSSAMSTRSVTQTRHSGCFGNEHTPTTCSSRRRSMSPLFKHSAKDSSFSSTPFSTRPSHDHHGSGREDNVSESNSDSSSCSQFSHLCDRSDKLFADLLDDLDNLGGDSASVRRRRRARDLFSDWLFGNASISRQQGPLLLGERPMLRRNRAGVDRKQYLAKRRSADFSDTSSRPGLYTRWRRPRSSEFYNEDDADSGYHTGNSTLQAVAAAARGAGVDDTALSREELRCCIQAFNDNHHGLIMTLDPQSETFQGFIRVHLNLIRPINMSVSGRPPSFYEVLTHEDGAQGEVVEEEEEHITSFYLPKNTTKVVHICSETTTEQVIRALLAKYKITDNPRKFALYEKVEQNGKVRMQRLPDDQCPLPLCLSWTAAGLDTHMFVLQENDTGEIIWEAFSLPELENFLKILDREEAEYVEQVKAKYHLLKLQMAQRLKHLNKDCSLDDKRQPVFV</sequence>